<protein>
    <submittedName>
        <fullName evidence="2">Class I SAM-dependent methyltransferase</fullName>
    </submittedName>
</protein>
<comment type="caution">
    <text evidence="2">The sequence shown here is derived from an EMBL/GenBank/DDBJ whole genome shotgun (WGS) entry which is preliminary data.</text>
</comment>
<dbReference type="Gene3D" id="3.40.50.150">
    <property type="entry name" value="Vaccinia Virus protein VP39"/>
    <property type="match status" value="1"/>
</dbReference>
<dbReference type="GO" id="GO:0010420">
    <property type="term" value="F:polyprenyldihydroxybenzoate methyltransferase activity"/>
    <property type="evidence" value="ECO:0007669"/>
    <property type="project" value="TreeGrafter"/>
</dbReference>
<dbReference type="CDD" id="cd02440">
    <property type="entry name" value="AdoMet_MTases"/>
    <property type="match status" value="1"/>
</dbReference>
<dbReference type="GO" id="GO:0032259">
    <property type="term" value="P:methylation"/>
    <property type="evidence" value="ECO:0007669"/>
    <property type="project" value="UniProtKB-KW"/>
</dbReference>
<evidence type="ECO:0000313" key="2">
    <source>
        <dbReference type="EMBL" id="RJG01076.1"/>
    </source>
</evidence>
<dbReference type="InterPro" id="IPR041698">
    <property type="entry name" value="Methyltransf_25"/>
</dbReference>
<evidence type="ECO:0000259" key="1">
    <source>
        <dbReference type="Pfam" id="PF13649"/>
    </source>
</evidence>
<reference evidence="3" key="1">
    <citation type="submission" date="2018-09" db="EMBL/GenBank/DDBJ databases">
        <authorList>
            <person name="Zhu H."/>
        </authorList>
    </citation>
    <scope>NUCLEOTIDE SEQUENCE [LARGE SCALE GENOMIC DNA]</scope>
    <source>
        <strain evidence="3">K1S02-23</strain>
    </source>
</reference>
<dbReference type="PANTHER" id="PTHR43464:SF23">
    <property type="entry name" value="JUVENILE HORMONE ACID O-METHYLTRANSFERASE"/>
    <property type="match status" value="1"/>
</dbReference>
<accession>A0A3A3GFN7</accession>
<gene>
    <name evidence="2" type="ORF">D3878_05330</name>
</gene>
<dbReference type="AlphaFoldDB" id="A0A3A3GFN7"/>
<dbReference type="EMBL" id="QYUQ01000002">
    <property type="protein sequence ID" value="RJG01076.1"/>
    <property type="molecule type" value="Genomic_DNA"/>
</dbReference>
<dbReference type="SUPFAM" id="SSF53335">
    <property type="entry name" value="S-adenosyl-L-methionine-dependent methyltransferases"/>
    <property type="match status" value="1"/>
</dbReference>
<organism evidence="2 3">
    <name type="scientific">Noviherbaspirillum sedimenti</name>
    <dbReference type="NCBI Taxonomy" id="2320865"/>
    <lineage>
        <taxon>Bacteria</taxon>
        <taxon>Pseudomonadati</taxon>
        <taxon>Pseudomonadota</taxon>
        <taxon>Betaproteobacteria</taxon>
        <taxon>Burkholderiales</taxon>
        <taxon>Oxalobacteraceae</taxon>
        <taxon>Noviherbaspirillum</taxon>
    </lineage>
</organism>
<dbReference type="PANTHER" id="PTHR43464">
    <property type="entry name" value="METHYLTRANSFERASE"/>
    <property type="match status" value="1"/>
</dbReference>
<evidence type="ECO:0000313" key="3">
    <source>
        <dbReference type="Proteomes" id="UP000266327"/>
    </source>
</evidence>
<dbReference type="Pfam" id="PF13649">
    <property type="entry name" value="Methyltransf_25"/>
    <property type="match status" value="1"/>
</dbReference>
<sequence length="360" mass="40756">MARPAVMVCVQIQASPSVTIHRSLCMTVLKHKDADVHIEQLPNGKNKIDVAMHQDLFIPIKNCETAYPLDLIEKLLGIKGPSWLCDEIMREESPDHVVQKSLHYDLLSFRAPEEFKGKRLLDFGCGSGASTMVLARMFPDTRIVGVELEEKLVSIAKMRAAHYGYQNLELLLSPDPSSLPPSIGEFDYVVLSAVYEHLLPNEREPILHQLWNVLKPGGILFLNQTPYIGFPIETHTTGGLPFINYLPDKLACFYARHFSKRQLQDKSWKELLRMGIRGGSVQEVVDILNRTPRSSILLKPVTRGLKDNIDLWYRQSRTDNRFPLIKALVFYASKLVKMSTGAIMVPYLSLAIMKDKSQNS</sequence>
<keyword evidence="2" id="KW-0489">Methyltransferase</keyword>
<proteinExistence type="predicted"/>
<feature type="domain" description="Methyltransferase" evidence="1">
    <location>
        <begin position="121"/>
        <end position="218"/>
    </location>
</feature>
<name>A0A3A3GFN7_9BURK</name>
<keyword evidence="3" id="KW-1185">Reference proteome</keyword>
<dbReference type="InterPro" id="IPR029063">
    <property type="entry name" value="SAM-dependent_MTases_sf"/>
</dbReference>
<dbReference type="Proteomes" id="UP000266327">
    <property type="component" value="Unassembled WGS sequence"/>
</dbReference>
<keyword evidence="2" id="KW-0808">Transferase</keyword>